<organism evidence="3">
    <name type="scientific">Emiliania huxleyi</name>
    <name type="common">Coccolithophore</name>
    <name type="synonym">Pontosphaera huxleyi</name>
    <dbReference type="NCBI Taxonomy" id="2903"/>
    <lineage>
        <taxon>Eukaryota</taxon>
        <taxon>Haptista</taxon>
        <taxon>Haptophyta</taxon>
        <taxon>Prymnesiophyceae</taxon>
        <taxon>Isochrysidales</taxon>
        <taxon>Noelaerhabdaceae</taxon>
        <taxon>Emiliania</taxon>
    </lineage>
</organism>
<dbReference type="EMBL" id="HBIR01036483">
    <property type="protein sequence ID" value="CAE0567555.1"/>
    <property type="molecule type" value="Transcribed_RNA"/>
</dbReference>
<dbReference type="InterPro" id="IPR033162">
    <property type="entry name" value="TBCD"/>
</dbReference>
<dbReference type="Pfam" id="PF25767">
    <property type="entry name" value="ARM_TBCD_2nd"/>
    <property type="match status" value="1"/>
</dbReference>
<dbReference type="InterPro" id="IPR011989">
    <property type="entry name" value="ARM-like"/>
</dbReference>
<evidence type="ECO:0000259" key="2">
    <source>
        <dbReference type="Pfam" id="PF25767"/>
    </source>
</evidence>
<dbReference type="InterPro" id="IPR016024">
    <property type="entry name" value="ARM-type_fold"/>
</dbReference>
<dbReference type="GO" id="GO:0000226">
    <property type="term" value="P:microtubule cytoskeleton organization"/>
    <property type="evidence" value="ECO:0007669"/>
    <property type="project" value="TreeGrafter"/>
</dbReference>
<proteinExistence type="predicted"/>
<dbReference type="Gene3D" id="1.25.10.10">
    <property type="entry name" value="Leucine-rich Repeat Variant"/>
    <property type="match status" value="2"/>
</dbReference>
<dbReference type="GO" id="GO:0005096">
    <property type="term" value="F:GTPase activator activity"/>
    <property type="evidence" value="ECO:0007669"/>
    <property type="project" value="InterPro"/>
</dbReference>
<dbReference type="PANTHER" id="PTHR12658:SF0">
    <property type="entry name" value="TUBULIN-SPECIFIC CHAPERONE D"/>
    <property type="match status" value="1"/>
</dbReference>
<dbReference type="AlphaFoldDB" id="A0A7S3SX65"/>
<evidence type="ECO:0000256" key="1">
    <source>
        <dbReference type="SAM" id="MobiDB-lite"/>
    </source>
</evidence>
<dbReference type="GO" id="GO:0048487">
    <property type="term" value="F:beta-tubulin binding"/>
    <property type="evidence" value="ECO:0007669"/>
    <property type="project" value="InterPro"/>
</dbReference>
<reference evidence="3" key="1">
    <citation type="submission" date="2021-01" db="EMBL/GenBank/DDBJ databases">
        <authorList>
            <person name="Corre E."/>
            <person name="Pelletier E."/>
            <person name="Niang G."/>
            <person name="Scheremetjew M."/>
            <person name="Finn R."/>
            <person name="Kale V."/>
            <person name="Holt S."/>
            <person name="Cochrane G."/>
            <person name="Meng A."/>
            <person name="Brown T."/>
            <person name="Cohen L."/>
        </authorList>
    </citation>
    <scope>NUCLEOTIDE SEQUENCE</scope>
    <source>
        <strain evidence="3">379</strain>
    </source>
</reference>
<accession>A0A7S3SX65</accession>
<name>A0A7S3SX65_EMIHU</name>
<feature type="region of interest" description="Disordered" evidence="1">
    <location>
        <begin position="251"/>
        <end position="284"/>
    </location>
</feature>
<sequence length="401" mass="41720">MAPHVAQLAQSLLVVVTFDREVNVRRAASAAFQENVGRQGSFPHGIEIVTRADYFALGSRPNAYLRVAPFLASLEEYRPMLLRHLLEVKSRHWDESVRLLAAQAAARAAPLAPEWTVEVMLPALCKRALSLDLKERTGAVHMAAEVLLALCRARHAGSGAALPPELRKAISGVVPAVEKARLYRGRGGEAMRGAVCRMLEVCAAVRMPCGPKAALRSLASLDDSIKHPTEQISLAAVAALRQLSRAYFSEGGGSTGGGSRAAGSGQGAGGGGEDAGGGGAAGGGEAGQAPLDLVARYAIPLGKDPNAGLRRGHALALGALPSPQLRASLPAAVEALVQASRPEAVAELRDPETRRNAISALVELSQTAGLVATGSEGGLATPTSPRLHMRALWTGAVRERS</sequence>
<evidence type="ECO:0000313" key="3">
    <source>
        <dbReference type="EMBL" id="CAE0567555.1"/>
    </source>
</evidence>
<gene>
    <name evidence="3" type="ORF">EHUX00137_LOCUS28470</name>
</gene>
<protein>
    <recommendedName>
        <fullName evidence="2">Tubulin-folding cofactor D ARM repeats domain-containing protein</fullName>
    </recommendedName>
</protein>
<dbReference type="GO" id="GO:0007023">
    <property type="term" value="P:post-chaperonin tubulin folding pathway"/>
    <property type="evidence" value="ECO:0007669"/>
    <property type="project" value="InterPro"/>
</dbReference>
<dbReference type="PANTHER" id="PTHR12658">
    <property type="entry name" value="BETA-TUBULIN COFACTOR D"/>
    <property type="match status" value="1"/>
</dbReference>
<dbReference type="InterPro" id="IPR058033">
    <property type="entry name" value="ARM_TBCD_2nd"/>
</dbReference>
<dbReference type="SUPFAM" id="SSF48371">
    <property type="entry name" value="ARM repeat"/>
    <property type="match status" value="1"/>
</dbReference>
<dbReference type="GO" id="GO:0007021">
    <property type="term" value="P:tubulin complex assembly"/>
    <property type="evidence" value="ECO:0007669"/>
    <property type="project" value="InterPro"/>
</dbReference>
<feature type="domain" description="Tubulin-folding cofactor D ARM repeats" evidence="2">
    <location>
        <begin position="1"/>
        <end position="46"/>
    </location>
</feature>